<reference evidence="4 5" key="1">
    <citation type="submission" date="2024-01" db="EMBL/GenBank/DDBJ databases">
        <title>The complete chloroplast genome sequence of Lithospermum erythrorhizon: insights into the phylogenetic relationship among Boraginaceae species and the maternal lineages of purple gromwells.</title>
        <authorList>
            <person name="Okada T."/>
            <person name="Watanabe K."/>
        </authorList>
    </citation>
    <scope>NUCLEOTIDE SEQUENCE [LARGE SCALE GENOMIC DNA]</scope>
</reference>
<feature type="compositionally biased region" description="Basic and acidic residues" evidence="2">
    <location>
        <begin position="98"/>
        <end position="107"/>
    </location>
</feature>
<feature type="compositionally biased region" description="Acidic residues" evidence="2">
    <location>
        <begin position="258"/>
        <end position="272"/>
    </location>
</feature>
<accession>A0AAV3NZ39</accession>
<evidence type="ECO:0000256" key="1">
    <source>
        <dbReference type="ARBA" id="ARBA00008690"/>
    </source>
</evidence>
<feature type="region of interest" description="Disordered" evidence="2">
    <location>
        <begin position="54"/>
        <end position="153"/>
    </location>
</feature>
<evidence type="ECO:0000259" key="3">
    <source>
        <dbReference type="Pfam" id="PF11250"/>
    </source>
</evidence>
<dbReference type="InterPro" id="IPR046431">
    <property type="entry name" value="FAF_dom"/>
</dbReference>
<evidence type="ECO:0000256" key="2">
    <source>
        <dbReference type="SAM" id="MobiDB-lite"/>
    </source>
</evidence>
<comment type="similarity">
    <text evidence="1">Belongs to the fantastic four family.</text>
</comment>
<feature type="compositionally biased region" description="Low complexity" evidence="2">
    <location>
        <begin position="74"/>
        <end position="87"/>
    </location>
</feature>
<sequence length="304" mass="35055">MAAFRSLQHIFEKPLLENPTLFESLSTWSPIKSMKPIDNASFTELFGELHFKENDHGESNTTTLSPSPYPASPPSSVSSSSSTFSDSNNNHQLVGIERLFRDNDEGNKTPYSPTCYYPSRSSPKKPYRQRNSHSSMSSEGLSHYTESLGFESSEELGNDNISLDWRNRREEKQGANVVQEQSEYMYCDHKRSRANKASFPPPISCIGGNGRPFVSFKSYRENGRFILEEVRIPQQEFLRASRENGRLKLHLVHSDDETFEDYEEDESDDDENFELKDIKEVDEDEDEEFHEEKVDDEEQKIAHR</sequence>
<feature type="domain" description="FAF" evidence="3">
    <location>
        <begin position="198"/>
        <end position="251"/>
    </location>
</feature>
<dbReference type="Proteomes" id="UP001454036">
    <property type="component" value="Unassembled WGS sequence"/>
</dbReference>
<name>A0AAV3NZ39_LITER</name>
<dbReference type="PANTHER" id="PTHR33155">
    <property type="entry name" value="FANTASTIC FOUR-LIKE PROTEIN (DUF3049)"/>
    <property type="match status" value="1"/>
</dbReference>
<proteinExistence type="inferred from homology"/>
<feature type="compositionally biased region" description="Low complexity" evidence="2">
    <location>
        <begin position="132"/>
        <end position="151"/>
    </location>
</feature>
<keyword evidence="5" id="KW-1185">Reference proteome</keyword>
<dbReference type="PANTHER" id="PTHR33155:SF9">
    <property type="entry name" value="FANTASTIC FOUR-LIKE PROTEIN (DUF3049)"/>
    <property type="match status" value="1"/>
</dbReference>
<protein>
    <recommendedName>
        <fullName evidence="3">FAF domain-containing protein</fullName>
    </recommendedName>
</protein>
<dbReference type="AlphaFoldDB" id="A0AAV3NZ39"/>
<feature type="compositionally biased region" description="Basic residues" evidence="2">
    <location>
        <begin position="122"/>
        <end position="131"/>
    </location>
</feature>
<dbReference type="EMBL" id="BAABME010031076">
    <property type="protein sequence ID" value="GAA0144223.1"/>
    <property type="molecule type" value="Genomic_DNA"/>
</dbReference>
<organism evidence="4 5">
    <name type="scientific">Lithospermum erythrorhizon</name>
    <name type="common">Purple gromwell</name>
    <name type="synonym">Lithospermum officinale var. erythrorhizon</name>
    <dbReference type="NCBI Taxonomy" id="34254"/>
    <lineage>
        <taxon>Eukaryota</taxon>
        <taxon>Viridiplantae</taxon>
        <taxon>Streptophyta</taxon>
        <taxon>Embryophyta</taxon>
        <taxon>Tracheophyta</taxon>
        <taxon>Spermatophyta</taxon>
        <taxon>Magnoliopsida</taxon>
        <taxon>eudicotyledons</taxon>
        <taxon>Gunneridae</taxon>
        <taxon>Pentapetalae</taxon>
        <taxon>asterids</taxon>
        <taxon>lamiids</taxon>
        <taxon>Boraginales</taxon>
        <taxon>Boraginaceae</taxon>
        <taxon>Boraginoideae</taxon>
        <taxon>Lithospermeae</taxon>
        <taxon>Lithospermum</taxon>
    </lineage>
</organism>
<dbReference type="InterPro" id="IPR021410">
    <property type="entry name" value="FAF"/>
</dbReference>
<comment type="caution">
    <text evidence="4">The sequence shown here is derived from an EMBL/GenBank/DDBJ whole genome shotgun (WGS) entry which is preliminary data.</text>
</comment>
<feature type="region of interest" description="Disordered" evidence="2">
    <location>
        <begin position="258"/>
        <end position="304"/>
    </location>
</feature>
<evidence type="ECO:0000313" key="4">
    <source>
        <dbReference type="EMBL" id="GAA0144223.1"/>
    </source>
</evidence>
<dbReference type="Pfam" id="PF11250">
    <property type="entry name" value="FAF"/>
    <property type="match status" value="1"/>
</dbReference>
<feature type="compositionally biased region" description="Acidic residues" evidence="2">
    <location>
        <begin position="280"/>
        <end position="298"/>
    </location>
</feature>
<gene>
    <name evidence="4" type="ORF">LIER_42793</name>
</gene>
<evidence type="ECO:0000313" key="5">
    <source>
        <dbReference type="Proteomes" id="UP001454036"/>
    </source>
</evidence>